<proteinExistence type="predicted"/>
<gene>
    <name evidence="1" type="ORF">VITISV_001322</name>
</gene>
<dbReference type="EMBL" id="AM464940">
    <property type="protein sequence ID" value="CAN79100.1"/>
    <property type="molecule type" value="Genomic_DNA"/>
</dbReference>
<name>A5BMS0_VITVI</name>
<dbReference type="AlphaFoldDB" id="A5BMS0"/>
<evidence type="ECO:0000313" key="1">
    <source>
        <dbReference type="EMBL" id="CAN79100.1"/>
    </source>
</evidence>
<reference evidence="1" key="1">
    <citation type="journal article" date="2007" name="PLoS ONE">
        <title>The first genome sequence of an elite grapevine cultivar (Pinot noir Vitis vinifera L.): coping with a highly heterozygous genome.</title>
        <authorList>
            <person name="Velasco R."/>
            <person name="Zharkikh A."/>
            <person name="Troggio M."/>
            <person name="Cartwright D.A."/>
            <person name="Cestaro A."/>
            <person name="Pruss D."/>
            <person name="Pindo M."/>
            <person name="FitzGerald L.M."/>
            <person name="Vezzulli S."/>
            <person name="Reid J."/>
            <person name="Malacarne G."/>
            <person name="Iliev D."/>
            <person name="Coppola G."/>
            <person name="Wardell B."/>
            <person name="Micheletti D."/>
            <person name="Macalma T."/>
            <person name="Facci M."/>
            <person name="Mitchell J.T."/>
            <person name="Perazzolli M."/>
            <person name="Eldredge G."/>
            <person name="Gatto P."/>
            <person name="Oyzerski R."/>
            <person name="Moretto M."/>
            <person name="Gutin N."/>
            <person name="Stefanini M."/>
            <person name="Chen Y."/>
            <person name="Segala C."/>
            <person name="Davenport C."/>
            <person name="Dematte L."/>
            <person name="Mraz A."/>
            <person name="Battilana J."/>
            <person name="Stormo K."/>
            <person name="Costa F."/>
            <person name="Tao Q."/>
            <person name="Si-Ammour A."/>
            <person name="Harkins T."/>
            <person name="Lackey A."/>
            <person name="Perbost C."/>
            <person name="Taillon B."/>
            <person name="Stella A."/>
            <person name="Solovyev V."/>
            <person name="Fawcett J.A."/>
            <person name="Sterck L."/>
            <person name="Vandepoele K."/>
            <person name="Grando S.M."/>
            <person name="Toppo S."/>
            <person name="Moser C."/>
            <person name="Lanchbury J."/>
            <person name="Bogden R."/>
            <person name="Skolnick M."/>
            <person name="Sgaramella V."/>
            <person name="Bhatnagar S.K."/>
            <person name="Fontana P."/>
            <person name="Gutin A."/>
            <person name="Van de Peer Y."/>
            <person name="Salamini F."/>
            <person name="Viola R."/>
        </authorList>
    </citation>
    <scope>NUCLEOTIDE SEQUENCE</scope>
</reference>
<accession>A5BMS0</accession>
<sequence>MNNVGLLLTCMVTAPPIEENADCRARPFHSEIYFNLEVMRQQLELRDSFGLLQRYHLEHLMTPREFFYPRVALDFYQSMTTRGARSPTAIYFSIDGRQAPMPEATYTAPPTTPVVPPDAPSTSEASIIISTTEFRAMLDIPGPSEPIALAKETTRADVPIHHTHEATVEPSSPHDPTST</sequence>
<organism evidence="1">
    <name type="scientific">Vitis vinifera</name>
    <name type="common">Grape</name>
    <dbReference type="NCBI Taxonomy" id="29760"/>
    <lineage>
        <taxon>Eukaryota</taxon>
        <taxon>Viridiplantae</taxon>
        <taxon>Streptophyta</taxon>
        <taxon>Embryophyta</taxon>
        <taxon>Tracheophyta</taxon>
        <taxon>Spermatophyta</taxon>
        <taxon>Magnoliopsida</taxon>
        <taxon>eudicotyledons</taxon>
        <taxon>Gunneridae</taxon>
        <taxon>Pentapetalae</taxon>
        <taxon>rosids</taxon>
        <taxon>Vitales</taxon>
        <taxon>Vitaceae</taxon>
        <taxon>Viteae</taxon>
        <taxon>Vitis</taxon>
    </lineage>
</organism>
<protein>
    <submittedName>
        <fullName evidence="1">Uncharacterized protein</fullName>
    </submittedName>
</protein>